<dbReference type="Pfam" id="PF03403">
    <property type="entry name" value="PAF-AH_p_II"/>
    <property type="match status" value="2"/>
</dbReference>
<organism evidence="4 5">
    <name type="scientific">Paenibacillus profundus</name>
    <dbReference type="NCBI Taxonomy" id="1173085"/>
    <lineage>
        <taxon>Bacteria</taxon>
        <taxon>Bacillati</taxon>
        <taxon>Bacillota</taxon>
        <taxon>Bacilli</taxon>
        <taxon>Bacillales</taxon>
        <taxon>Paenibacillaceae</taxon>
        <taxon>Paenibacillus</taxon>
    </lineage>
</organism>
<dbReference type="EMBL" id="JAJNBZ010000002">
    <property type="protein sequence ID" value="MCE5168371.1"/>
    <property type="molecule type" value="Genomic_DNA"/>
</dbReference>
<dbReference type="Proteomes" id="UP001199916">
    <property type="component" value="Unassembled WGS sequence"/>
</dbReference>
<keyword evidence="2" id="KW-0442">Lipid degradation</keyword>
<dbReference type="InterPro" id="IPR029058">
    <property type="entry name" value="AB_hydrolase_fold"/>
</dbReference>
<sequence length="297" mass="33793">MPKPDGLYEVGTQTFHFIDNNRDEVFPEDKNDKRELMVQIWYPAEHVNDKKGESLFPEDKEILEMYMQAYSQKFKLPEFALDYWKYIRRNSYESAEILPSAKPYPLVLLSHGMGTGRFLHTSQAENLASHGYIVAAIDHTYSTMVTAFPDGKATGFKTEVNGDNFYDVGNSVGVTWTQDVEFVINQFEKLHSGTIQSKFKGTVDLNNIGIMGRSFGGATAFNAFYLNDNVKAGIDMDGTLHALENRDHINKPFMFIKSGDFMDRVKKYENEKELTDKISNELSIMENVKKHGGNTGF</sequence>
<dbReference type="Gene3D" id="3.40.50.1820">
    <property type="entry name" value="alpha/beta hydrolase"/>
    <property type="match status" value="1"/>
</dbReference>
<dbReference type="PANTHER" id="PTHR10272:SF0">
    <property type="entry name" value="PLATELET-ACTIVATING FACTOR ACETYLHYDROLASE"/>
    <property type="match status" value="1"/>
</dbReference>
<accession>A0ABS8Y960</accession>
<comment type="caution">
    <text evidence="4">The sequence shown here is derived from an EMBL/GenBank/DDBJ whole genome shotgun (WGS) entry which is preliminary data.</text>
</comment>
<keyword evidence="5" id="KW-1185">Reference proteome</keyword>
<proteinExistence type="predicted"/>
<keyword evidence="1" id="KW-0378">Hydrolase</keyword>
<dbReference type="PANTHER" id="PTHR10272">
    <property type="entry name" value="PLATELET-ACTIVATING FACTOR ACETYLHYDROLASE"/>
    <property type="match status" value="1"/>
</dbReference>
<evidence type="ECO:0000313" key="4">
    <source>
        <dbReference type="EMBL" id="MCE5168371.1"/>
    </source>
</evidence>
<keyword evidence="3" id="KW-0443">Lipid metabolism</keyword>
<dbReference type="RefSeq" id="WP_233695654.1">
    <property type="nucleotide sequence ID" value="NZ_JAJNBZ010000002.1"/>
</dbReference>
<protein>
    <recommendedName>
        <fullName evidence="6">1-alkyl-2-acetylglycerophosphocholine esterase</fullName>
    </recommendedName>
</protein>
<evidence type="ECO:0000256" key="3">
    <source>
        <dbReference type="ARBA" id="ARBA00023098"/>
    </source>
</evidence>
<reference evidence="4 5" key="1">
    <citation type="submission" date="2021-11" db="EMBL/GenBank/DDBJ databases">
        <title>Draft genome sequence of Paenibacillus profundus YoMME, a new Gram-positive bacteria with exoelectrogenic properties.</title>
        <authorList>
            <person name="Hubenova Y."/>
            <person name="Hubenova E."/>
            <person name="Manasiev Y."/>
            <person name="Peykov S."/>
            <person name="Mitov M."/>
        </authorList>
    </citation>
    <scope>NUCLEOTIDE SEQUENCE [LARGE SCALE GENOMIC DNA]</scope>
    <source>
        <strain evidence="4 5">YoMME</strain>
    </source>
</reference>
<evidence type="ECO:0000256" key="2">
    <source>
        <dbReference type="ARBA" id="ARBA00022963"/>
    </source>
</evidence>
<dbReference type="SUPFAM" id="SSF53474">
    <property type="entry name" value="alpha/beta-Hydrolases"/>
    <property type="match status" value="1"/>
</dbReference>
<evidence type="ECO:0000313" key="5">
    <source>
        <dbReference type="Proteomes" id="UP001199916"/>
    </source>
</evidence>
<gene>
    <name evidence="4" type="ORF">LQV63_03460</name>
</gene>
<evidence type="ECO:0008006" key="6">
    <source>
        <dbReference type="Google" id="ProtNLM"/>
    </source>
</evidence>
<name>A0ABS8Y960_9BACL</name>
<evidence type="ECO:0000256" key="1">
    <source>
        <dbReference type="ARBA" id="ARBA00022801"/>
    </source>
</evidence>